<dbReference type="SMART" id="SM00360">
    <property type="entry name" value="RRM"/>
    <property type="match status" value="1"/>
</dbReference>
<dbReference type="InterPro" id="IPR012677">
    <property type="entry name" value="Nucleotide-bd_a/b_plait_sf"/>
</dbReference>
<keyword evidence="6" id="KW-1185">Reference proteome</keyword>
<evidence type="ECO:0000259" key="4">
    <source>
        <dbReference type="PROSITE" id="PS50102"/>
    </source>
</evidence>
<dbReference type="AlphaFoldDB" id="A0A8H4REB9"/>
<organism evidence="5 6">
    <name type="scientific">Cudoniella acicularis</name>
    <dbReference type="NCBI Taxonomy" id="354080"/>
    <lineage>
        <taxon>Eukaryota</taxon>
        <taxon>Fungi</taxon>
        <taxon>Dikarya</taxon>
        <taxon>Ascomycota</taxon>
        <taxon>Pezizomycotina</taxon>
        <taxon>Leotiomycetes</taxon>
        <taxon>Helotiales</taxon>
        <taxon>Tricladiaceae</taxon>
        <taxon>Cudoniella</taxon>
    </lineage>
</organism>
<dbReference type="InterPro" id="IPR000504">
    <property type="entry name" value="RRM_dom"/>
</dbReference>
<feature type="compositionally biased region" description="Polar residues" evidence="3">
    <location>
        <begin position="270"/>
        <end position="303"/>
    </location>
</feature>
<dbReference type="Gene3D" id="3.30.70.330">
    <property type="match status" value="1"/>
</dbReference>
<comment type="caution">
    <text evidence="5">The sequence shown here is derived from an EMBL/GenBank/DDBJ whole genome shotgun (WGS) entry which is preliminary data.</text>
</comment>
<dbReference type="PANTHER" id="PTHR23003">
    <property type="entry name" value="RNA RECOGNITION MOTIF RRM DOMAIN CONTAINING PROTEIN"/>
    <property type="match status" value="1"/>
</dbReference>
<proteinExistence type="predicted"/>
<gene>
    <name evidence="5" type="ORF">G7Y89_g11013</name>
</gene>
<name>A0A8H4REB9_9HELO</name>
<dbReference type="GO" id="GO:0003729">
    <property type="term" value="F:mRNA binding"/>
    <property type="evidence" value="ECO:0007669"/>
    <property type="project" value="TreeGrafter"/>
</dbReference>
<feature type="domain" description="RRM" evidence="4">
    <location>
        <begin position="153"/>
        <end position="235"/>
    </location>
</feature>
<reference evidence="5 6" key="1">
    <citation type="submission" date="2020-03" db="EMBL/GenBank/DDBJ databases">
        <title>Draft Genome Sequence of Cudoniella acicularis.</title>
        <authorList>
            <person name="Buettner E."/>
            <person name="Kellner H."/>
        </authorList>
    </citation>
    <scope>NUCLEOTIDE SEQUENCE [LARGE SCALE GENOMIC DNA]</scope>
    <source>
        <strain evidence="5 6">DSM 108380</strain>
    </source>
</reference>
<evidence type="ECO:0000256" key="3">
    <source>
        <dbReference type="SAM" id="MobiDB-lite"/>
    </source>
</evidence>
<evidence type="ECO:0000256" key="1">
    <source>
        <dbReference type="ARBA" id="ARBA00022884"/>
    </source>
</evidence>
<evidence type="ECO:0000313" key="6">
    <source>
        <dbReference type="Proteomes" id="UP000566819"/>
    </source>
</evidence>
<dbReference type="Proteomes" id="UP000566819">
    <property type="component" value="Unassembled WGS sequence"/>
</dbReference>
<dbReference type="EMBL" id="JAAMPI010001021">
    <property type="protein sequence ID" value="KAF4627144.1"/>
    <property type="molecule type" value="Genomic_DNA"/>
</dbReference>
<feature type="compositionally biased region" description="Low complexity" evidence="3">
    <location>
        <begin position="305"/>
        <end position="316"/>
    </location>
</feature>
<keyword evidence="1 2" id="KW-0694">RNA-binding</keyword>
<dbReference type="GO" id="GO:0005737">
    <property type="term" value="C:cytoplasm"/>
    <property type="evidence" value="ECO:0007669"/>
    <property type="project" value="TreeGrafter"/>
</dbReference>
<sequence length="316" mass="34933">MMEHSAMSPEAIQPEDWVAPGDETGLYYIPVAGLPWQSSWQDVKDFTRLGNHPGDYINVDCVMVYPGTTNGWWNYPLQNQYGHYAPLSLSLPLHASSPQNPTLYVPVTQAPSFPAMGTCPTPPPTPYALMSPQIMVVPFQQWNQAPVIQTEARKIMIKKLPHLVNERTLKGFLQQFLNLECGPIHEIIIARDSKNEPRGHAFVTFHSYAAAKTAIDMLDGYQYWGHDLQAKFAKEGVAPSRRNSHPRQSFISSQSMPTIAPMEAPYFYAPSNSSRETTVSPTQSVAQMSNASKSADIGNSSPTPVVVDGSSGRRSV</sequence>
<dbReference type="Pfam" id="PF00076">
    <property type="entry name" value="RRM_1"/>
    <property type="match status" value="1"/>
</dbReference>
<feature type="region of interest" description="Disordered" evidence="3">
    <location>
        <begin position="270"/>
        <end position="316"/>
    </location>
</feature>
<dbReference type="InterPro" id="IPR050374">
    <property type="entry name" value="RRT5_SRSF_SR"/>
</dbReference>
<dbReference type="SUPFAM" id="SSF54928">
    <property type="entry name" value="RNA-binding domain, RBD"/>
    <property type="match status" value="1"/>
</dbReference>
<accession>A0A8H4REB9</accession>
<dbReference type="PROSITE" id="PS50102">
    <property type="entry name" value="RRM"/>
    <property type="match status" value="1"/>
</dbReference>
<evidence type="ECO:0000313" key="5">
    <source>
        <dbReference type="EMBL" id="KAF4627144.1"/>
    </source>
</evidence>
<dbReference type="OrthoDB" id="610462at2759"/>
<dbReference type="GO" id="GO:0005634">
    <property type="term" value="C:nucleus"/>
    <property type="evidence" value="ECO:0007669"/>
    <property type="project" value="TreeGrafter"/>
</dbReference>
<evidence type="ECO:0000256" key="2">
    <source>
        <dbReference type="PROSITE-ProRule" id="PRU00176"/>
    </source>
</evidence>
<protein>
    <recommendedName>
        <fullName evidence="4">RRM domain-containing protein</fullName>
    </recommendedName>
</protein>
<dbReference type="CDD" id="cd00590">
    <property type="entry name" value="RRM_SF"/>
    <property type="match status" value="1"/>
</dbReference>
<dbReference type="InterPro" id="IPR035979">
    <property type="entry name" value="RBD_domain_sf"/>
</dbReference>